<feature type="region of interest" description="Disordered" evidence="1">
    <location>
        <begin position="1"/>
        <end position="33"/>
    </location>
</feature>
<feature type="region of interest" description="Disordered" evidence="1">
    <location>
        <begin position="96"/>
        <end position="122"/>
    </location>
</feature>
<evidence type="ECO:0000313" key="3">
    <source>
        <dbReference type="Proteomes" id="UP001201980"/>
    </source>
</evidence>
<feature type="compositionally biased region" description="Low complexity" evidence="1">
    <location>
        <begin position="99"/>
        <end position="111"/>
    </location>
</feature>
<evidence type="ECO:0000313" key="2">
    <source>
        <dbReference type="EMBL" id="KAJ2899439.1"/>
    </source>
</evidence>
<comment type="caution">
    <text evidence="2">The sequence shown here is derived from an EMBL/GenBank/DDBJ whole genome shotgun (WGS) entry which is preliminary data.</text>
</comment>
<accession>A0AAD5WSL2</accession>
<sequence length="244" mass="27255">MAEEIRLRTPSKYSVSSSSPSISSTSTPPPPPPPSLSWLLRTWSVTDSTLAMWRNARNVRITYIALPGNSSGAARVDDVVEYEALNGKGGVKSVKGIDTAASPPEATATTGTAGGGKEEGGEEQRVAEWDWRGKSWLFFVSSHWEVLGWGEERITVKSKNEGGEEVEEEATERWVVTWFAPTVFTKEGVDFYCDRREGLSEGTRERLMEAFKREFGEKEGKKEVWSMVERDMRGVKVELPWKET</sequence>
<evidence type="ECO:0000256" key="1">
    <source>
        <dbReference type="SAM" id="MobiDB-lite"/>
    </source>
</evidence>
<organism evidence="2 3">
    <name type="scientific">Zalerion maritima</name>
    <dbReference type="NCBI Taxonomy" id="339359"/>
    <lineage>
        <taxon>Eukaryota</taxon>
        <taxon>Fungi</taxon>
        <taxon>Dikarya</taxon>
        <taxon>Ascomycota</taxon>
        <taxon>Pezizomycotina</taxon>
        <taxon>Sordariomycetes</taxon>
        <taxon>Lulworthiomycetidae</taxon>
        <taxon>Lulworthiales</taxon>
        <taxon>Lulworthiaceae</taxon>
        <taxon>Zalerion</taxon>
    </lineage>
</organism>
<dbReference type="AlphaFoldDB" id="A0AAD5WSL2"/>
<protein>
    <submittedName>
        <fullName evidence="2">Uncharacterized protein</fullName>
    </submittedName>
</protein>
<gene>
    <name evidence="2" type="ORF">MKZ38_003054</name>
</gene>
<feature type="compositionally biased region" description="Low complexity" evidence="1">
    <location>
        <begin position="10"/>
        <end position="26"/>
    </location>
</feature>
<dbReference type="EMBL" id="JAKWBI020000197">
    <property type="protein sequence ID" value="KAJ2899439.1"/>
    <property type="molecule type" value="Genomic_DNA"/>
</dbReference>
<keyword evidence="3" id="KW-1185">Reference proteome</keyword>
<proteinExistence type="predicted"/>
<reference evidence="2" key="1">
    <citation type="submission" date="2022-07" db="EMBL/GenBank/DDBJ databases">
        <title>Draft genome sequence of Zalerion maritima ATCC 34329, a (micro)plastics degrading marine fungus.</title>
        <authorList>
            <person name="Paco A."/>
            <person name="Goncalves M.F.M."/>
            <person name="Rocha-Santos T.A.P."/>
            <person name="Alves A."/>
        </authorList>
    </citation>
    <scope>NUCLEOTIDE SEQUENCE</scope>
    <source>
        <strain evidence="2">ATCC 34329</strain>
    </source>
</reference>
<name>A0AAD5WSL2_9PEZI</name>
<dbReference type="Proteomes" id="UP001201980">
    <property type="component" value="Unassembled WGS sequence"/>
</dbReference>